<dbReference type="Gene3D" id="2.180.10.10">
    <property type="entry name" value="RHS repeat-associated core"/>
    <property type="match status" value="1"/>
</dbReference>
<dbReference type="PANTHER" id="PTHR32305:SF15">
    <property type="entry name" value="PROTEIN RHSA-RELATED"/>
    <property type="match status" value="1"/>
</dbReference>
<name>A0ABY6B7B1_9BURK</name>
<evidence type="ECO:0000313" key="3">
    <source>
        <dbReference type="Proteomes" id="UP001064933"/>
    </source>
</evidence>
<dbReference type="NCBIfam" id="TIGR03696">
    <property type="entry name" value="Rhs_assc_core"/>
    <property type="match status" value="1"/>
</dbReference>
<feature type="compositionally biased region" description="Pro residues" evidence="1">
    <location>
        <begin position="89"/>
        <end position="101"/>
    </location>
</feature>
<evidence type="ECO:0000313" key="2">
    <source>
        <dbReference type="EMBL" id="UXH80939.1"/>
    </source>
</evidence>
<dbReference type="Proteomes" id="UP001064933">
    <property type="component" value="Chromosome"/>
</dbReference>
<dbReference type="PANTHER" id="PTHR32305">
    <property type="match status" value="1"/>
</dbReference>
<reference evidence="2" key="1">
    <citation type="submission" date="2022-10" db="EMBL/GenBank/DDBJ databases">
        <title>Characterization and whole genome sequencing of a new Roseateles species, isolated from fresh water.</title>
        <authorList>
            <person name="Guliayeva D.Y."/>
            <person name="Akhremchuk A.E."/>
            <person name="Sikolenko M.A."/>
            <person name="Valentovich L.N."/>
            <person name="Sidarenka A.V."/>
        </authorList>
    </citation>
    <scope>NUCLEOTIDE SEQUENCE</scope>
    <source>
        <strain evidence="2">BIM B-1768</strain>
    </source>
</reference>
<dbReference type="PRINTS" id="PR00394">
    <property type="entry name" value="RHSPROTEIN"/>
</dbReference>
<dbReference type="EMBL" id="CP104562">
    <property type="protein sequence ID" value="UXH80939.1"/>
    <property type="molecule type" value="Genomic_DNA"/>
</dbReference>
<sequence length="122" mass="13082">MSEPFGTTPAEAIPSSIETLAVNLRFPGPYFDKESGLNYNYFRDYDATTGRYVQSDPIGLDGGINTYAYVGGNPLGFSDPMGLQAVPTPWGPMPLPPPVPSASPSGGRWGYDPRSDTYTLQG</sequence>
<keyword evidence="3" id="KW-1185">Reference proteome</keyword>
<organism evidence="2 3">
    <name type="scientific">Roseateles amylovorans</name>
    <dbReference type="NCBI Taxonomy" id="2978473"/>
    <lineage>
        <taxon>Bacteria</taxon>
        <taxon>Pseudomonadati</taxon>
        <taxon>Pseudomonadota</taxon>
        <taxon>Betaproteobacteria</taxon>
        <taxon>Burkholderiales</taxon>
        <taxon>Sphaerotilaceae</taxon>
        <taxon>Roseateles</taxon>
    </lineage>
</organism>
<accession>A0ABY6B7B1</accession>
<evidence type="ECO:0000256" key="1">
    <source>
        <dbReference type="SAM" id="MobiDB-lite"/>
    </source>
</evidence>
<proteinExistence type="predicted"/>
<dbReference type="InterPro" id="IPR050708">
    <property type="entry name" value="T6SS_VgrG/RHS"/>
</dbReference>
<feature type="region of interest" description="Disordered" evidence="1">
    <location>
        <begin position="88"/>
        <end position="122"/>
    </location>
</feature>
<gene>
    <name evidence="2" type="ORF">N4261_17720</name>
</gene>
<dbReference type="InterPro" id="IPR022385">
    <property type="entry name" value="Rhs_assc_core"/>
</dbReference>
<protein>
    <submittedName>
        <fullName evidence="2">RHS repeat-associated core domain-containing protein</fullName>
    </submittedName>
</protein>